<accession>A0AAE0HZU4</accession>
<dbReference type="Pfam" id="PF13472">
    <property type="entry name" value="Lipase_GDSL_2"/>
    <property type="match status" value="1"/>
</dbReference>
<reference evidence="3" key="2">
    <citation type="submission" date="2023-06" db="EMBL/GenBank/DDBJ databases">
        <authorList>
            <consortium name="Lawrence Berkeley National Laboratory"/>
            <person name="Haridas S."/>
            <person name="Hensen N."/>
            <person name="Bonometti L."/>
            <person name="Westerberg I."/>
            <person name="Brannstrom I.O."/>
            <person name="Guillou S."/>
            <person name="Cros-Aarteil S."/>
            <person name="Calhoun S."/>
            <person name="Kuo A."/>
            <person name="Mondo S."/>
            <person name="Pangilinan J."/>
            <person name="Riley R."/>
            <person name="Labutti K."/>
            <person name="Andreopoulos B."/>
            <person name="Lipzen A."/>
            <person name="Chen C."/>
            <person name="Yanf M."/>
            <person name="Daum C."/>
            <person name="Ng V."/>
            <person name="Clum A."/>
            <person name="Steindorff A."/>
            <person name="Ohm R."/>
            <person name="Martin F."/>
            <person name="Silar P."/>
            <person name="Natvig D."/>
            <person name="Lalanne C."/>
            <person name="Gautier V."/>
            <person name="Ament-Velasquez S.L."/>
            <person name="Kruys A."/>
            <person name="Hutchinson M.I."/>
            <person name="Powell A.J."/>
            <person name="Barry K."/>
            <person name="Miller A.N."/>
            <person name="Grigoriev I.V."/>
            <person name="Debuchy R."/>
            <person name="Gladieux P."/>
            <person name="Thoren M.H."/>
            <person name="Johannesson H."/>
        </authorList>
    </citation>
    <scope>NUCLEOTIDE SEQUENCE</scope>
    <source>
        <strain evidence="3">CBS 118394</strain>
    </source>
</reference>
<dbReference type="InterPro" id="IPR036514">
    <property type="entry name" value="SGNH_hydro_sf"/>
</dbReference>
<evidence type="ECO:0000256" key="1">
    <source>
        <dbReference type="SAM" id="SignalP"/>
    </source>
</evidence>
<dbReference type="GO" id="GO:0006629">
    <property type="term" value="P:lipid metabolic process"/>
    <property type="evidence" value="ECO:0007669"/>
    <property type="project" value="TreeGrafter"/>
</dbReference>
<dbReference type="Pfam" id="PF18647">
    <property type="entry name" value="Fungal_lectin_2"/>
    <property type="match status" value="1"/>
</dbReference>
<feature type="domain" description="SGNH hydrolase-type esterase" evidence="2">
    <location>
        <begin position="40"/>
        <end position="185"/>
    </location>
</feature>
<dbReference type="SUPFAM" id="SSF52266">
    <property type="entry name" value="SGNH hydrolase"/>
    <property type="match status" value="1"/>
</dbReference>
<dbReference type="EMBL" id="JAUEDM010000005">
    <property type="protein sequence ID" value="KAK3315953.1"/>
    <property type="molecule type" value="Genomic_DNA"/>
</dbReference>
<sequence>MGVHGRLICLSALLLVLVGHGVQQTAPYDDFTWVERMGIVGDSYTAGIGAGRPVRGGESCSRYTGSWATIMSRMFTRLRGDNIFDLSCSGAKTPDISQQIQSLPGNLDLAVLTAGGNDLCLSSLLFSCIFSPWATQRGCDDMVNLSQFGLQSYFEENVRTLLEQLVPKVKTGGVIVLTGYAQFFDATTDACTSENWSYDLITKKSSLPLSKRLRATLNNLVRQTNARLASAVERMDRVAPRNIRIGFADWDAWPAETMGRFCEQGMATDPALTPTLQFIKRDTTPLRVGRIVDDLRRREGASSVGYYYDHDVLLWNQTADDVEFRMSQLSSERFLADFVANATSSRQNNKIQARGITTPNCPSTLGILDNVISIPDFMASLFHPTVQGHVSMMSFALDEIRSQRARQLGIPGPGCSQDAPTCVGIPGSTAAVPYASYQAVDRQLRPFCEEASRLIQNGNGPRPFNLVREYHRGTPDQVRITLSFDAARQWPGAGDFSTDDCIADFQAIVQRCVTGSNPAANPLRFVTGAEQRLSLWTHQVTPVRAGRIWPMPTSPRVEVKGTLYASNNAVSYNIRGTGFATWDHGQSTLLSNFAYCDTRQPLQWTFDYLYPAQDGYEWKAYVQSTAADHTGCMTSGEVVRNAGGPPRSSVEWVTNGIDWLGVCPGVHASDLVTCVAPLPSMTIFNLGFAALAAAHLLLQGSSVLAAPAPSETFSPEVFGPGPAPTPVNLPTADGTYVVDGEVVNSTDHRLLARQGTPGLRLMNCWPVMSGNGPPLGGWTYISIVVYCDNMDQCNSPIFTPSSNNVCQKKSSTAVDDYYIWEGGPKSCTFPTGVTFSWNIPSNAQGQADYSYIGSGSNGYRSFNGYKDNHQVAVSYPQLVHTCSKIYWYW</sequence>
<gene>
    <name evidence="3" type="ORF">B0H66DRAFT_640867</name>
</gene>
<feature type="chain" id="PRO_5042140631" description="SGNH hydrolase-type esterase domain-containing protein" evidence="1">
    <location>
        <begin position="22"/>
        <end position="889"/>
    </location>
</feature>
<protein>
    <recommendedName>
        <fullName evidence="2">SGNH hydrolase-type esterase domain-containing protein</fullName>
    </recommendedName>
</protein>
<dbReference type="AlphaFoldDB" id="A0AAE0HZU4"/>
<dbReference type="InterPro" id="IPR013830">
    <property type="entry name" value="SGNH_hydro"/>
</dbReference>
<evidence type="ECO:0000313" key="3">
    <source>
        <dbReference type="EMBL" id="KAK3315953.1"/>
    </source>
</evidence>
<dbReference type="InterPro" id="IPR037460">
    <property type="entry name" value="SEST-like"/>
</dbReference>
<dbReference type="PANTHER" id="PTHR37981:SF1">
    <property type="entry name" value="SGNH HYDROLASE-TYPE ESTERASE DOMAIN-CONTAINING PROTEIN"/>
    <property type="match status" value="1"/>
</dbReference>
<organism evidence="3 4">
    <name type="scientific">Apodospora peruviana</name>
    <dbReference type="NCBI Taxonomy" id="516989"/>
    <lineage>
        <taxon>Eukaryota</taxon>
        <taxon>Fungi</taxon>
        <taxon>Dikarya</taxon>
        <taxon>Ascomycota</taxon>
        <taxon>Pezizomycotina</taxon>
        <taxon>Sordariomycetes</taxon>
        <taxon>Sordariomycetidae</taxon>
        <taxon>Sordariales</taxon>
        <taxon>Lasiosphaeriaceae</taxon>
        <taxon>Apodospora</taxon>
    </lineage>
</organism>
<feature type="signal peptide" evidence="1">
    <location>
        <begin position="1"/>
        <end position="21"/>
    </location>
</feature>
<reference evidence="3" key="1">
    <citation type="journal article" date="2023" name="Mol. Phylogenet. Evol.">
        <title>Genome-scale phylogeny and comparative genomics of the fungal order Sordariales.</title>
        <authorList>
            <person name="Hensen N."/>
            <person name="Bonometti L."/>
            <person name="Westerberg I."/>
            <person name="Brannstrom I.O."/>
            <person name="Guillou S."/>
            <person name="Cros-Aarteil S."/>
            <person name="Calhoun S."/>
            <person name="Haridas S."/>
            <person name="Kuo A."/>
            <person name="Mondo S."/>
            <person name="Pangilinan J."/>
            <person name="Riley R."/>
            <person name="LaButti K."/>
            <person name="Andreopoulos B."/>
            <person name="Lipzen A."/>
            <person name="Chen C."/>
            <person name="Yan M."/>
            <person name="Daum C."/>
            <person name="Ng V."/>
            <person name="Clum A."/>
            <person name="Steindorff A."/>
            <person name="Ohm R.A."/>
            <person name="Martin F."/>
            <person name="Silar P."/>
            <person name="Natvig D.O."/>
            <person name="Lalanne C."/>
            <person name="Gautier V."/>
            <person name="Ament-Velasquez S.L."/>
            <person name="Kruys A."/>
            <person name="Hutchinson M.I."/>
            <person name="Powell A.J."/>
            <person name="Barry K."/>
            <person name="Miller A.N."/>
            <person name="Grigoriev I.V."/>
            <person name="Debuchy R."/>
            <person name="Gladieux P."/>
            <person name="Hiltunen Thoren M."/>
            <person name="Johannesson H."/>
        </authorList>
    </citation>
    <scope>NUCLEOTIDE SEQUENCE</scope>
    <source>
        <strain evidence="3">CBS 118394</strain>
    </source>
</reference>
<dbReference type="GO" id="GO:0016788">
    <property type="term" value="F:hydrolase activity, acting on ester bonds"/>
    <property type="evidence" value="ECO:0007669"/>
    <property type="project" value="InterPro"/>
</dbReference>
<keyword evidence="1" id="KW-0732">Signal</keyword>
<dbReference type="Proteomes" id="UP001283341">
    <property type="component" value="Unassembled WGS sequence"/>
</dbReference>
<name>A0AAE0HZU4_9PEZI</name>
<dbReference type="PANTHER" id="PTHR37981">
    <property type="entry name" value="LIPASE 2"/>
    <property type="match status" value="1"/>
</dbReference>
<evidence type="ECO:0000313" key="4">
    <source>
        <dbReference type="Proteomes" id="UP001283341"/>
    </source>
</evidence>
<proteinExistence type="predicted"/>
<dbReference type="CDD" id="cd01823">
    <property type="entry name" value="SEST_like"/>
    <property type="match status" value="1"/>
</dbReference>
<comment type="caution">
    <text evidence="3">The sequence shown here is derived from an EMBL/GenBank/DDBJ whole genome shotgun (WGS) entry which is preliminary data.</text>
</comment>
<evidence type="ECO:0000259" key="2">
    <source>
        <dbReference type="Pfam" id="PF13472"/>
    </source>
</evidence>
<keyword evidence="4" id="KW-1185">Reference proteome</keyword>
<dbReference type="Gene3D" id="3.40.50.1110">
    <property type="entry name" value="SGNH hydrolase"/>
    <property type="match status" value="1"/>
</dbReference>